<gene>
    <name evidence="1" type="ORF">POCTA_138.1.T0870225</name>
</gene>
<comment type="caution">
    <text evidence="1">The sequence shown here is derived from an EMBL/GenBank/DDBJ whole genome shotgun (WGS) entry which is preliminary data.</text>
</comment>
<dbReference type="Proteomes" id="UP000683925">
    <property type="component" value="Unassembled WGS sequence"/>
</dbReference>
<evidence type="ECO:0000313" key="1">
    <source>
        <dbReference type="EMBL" id="CAD8186308.1"/>
    </source>
</evidence>
<organism evidence="1 2">
    <name type="scientific">Paramecium octaurelia</name>
    <dbReference type="NCBI Taxonomy" id="43137"/>
    <lineage>
        <taxon>Eukaryota</taxon>
        <taxon>Sar</taxon>
        <taxon>Alveolata</taxon>
        <taxon>Ciliophora</taxon>
        <taxon>Intramacronucleata</taxon>
        <taxon>Oligohymenophorea</taxon>
        <taxon>Peniculida</taxon>
        <taxon>Parameciidae</taxon>
        <taxon>Paramecium</taxon>
    </lineage>
</organism>
<evidence type="ECO:0000313" key="2">
    <source>
        <dbReference type="Proteomes" id="UP000683925"/>
    </source>
</evidence>
<sequence length="108" mass="12492">MEITITCKTFSQRILFGVDYSECIQKGSQIELLNQQSSNQINENETAGFNTSASIIFYFRSSFVMLSKLLLRLLAKSKEKRVLKTKKQIKILQTKANQCRKGFNLQQY</sequence>
<keyword evidence="2" id="KW-1185">Reference proteome</keyword>
<dbReference type="AlphaFoldDB" id="A0A8S1W7U0"/>
<reference evidence="1" key="1">
    <citation type="submission" date="2021-01" db="EMBL/GenBank/DDBJ databases">
        <authorList>
            <consortium name="Genoscope - CEA"/>
            <person name="William W."/>
        </authorList>
    </citation>
    <scope>NUCLEOTIDE SEQUENCE</scope>
</reference>
<proteinExistence type="predicted"/>
<protein>
    <submittedName>
        <fullName evidence="1">Uncharacterized protein</fullName>
    </submittedName>
</protein>
<accession>A0A8S1W7U0</accession>
<name>A0A8S1W7U0_PAROT</name>
<dbReference type="EMBL" id="CAJJDP010000086">
    <property type="protein sequence ID" value="CAD8186308.1"/>
    <property type="molecule type" value="Genomic_DNA"/>
</dbReference>